<reference evidence="2 3" key="1">
    <citation type="journal article" date="2023" name="Arcadia Sci">
        <title>De novo assembly of a long-read Amblyomma americanum tick genome.</title>
        <authorList>
            <person name="Chou S."/>
            <person name="Poskanzer K.E."/>
            <person name="Rollins M."/>
            <person name="Thuy-Boun P.S."/>
        </authorList>
    </citation>
    <scope>NUCLEOTIDE SEQUENCE [LARGE SCALE GENOMIC DNA]</scope>
    <source>
        <strain evidence="2">F_SG_1</strain>
        <tissue evidence="2">Salivary glands</tissue>
    </source>
</reference>
<dbReference type="EMBL" id="JARKHS020008241">
    <property type="protein sequence ID" value="KAK8780944.1"/>
    <property type="molecule type" value="Genomic_DNA"/>
</dbReference>
<accession>A0AAQ4F1B9</accession>
<dbReference type="AlphaFoldDB" id="A0AAQ4F1B9"/>
<sequence>MFAMRNAGFANESARVLMPPDKAVRDDGDLAHGFRQPSAASMMDVAAREALPGLRDRTDRRSPLVAGPMNSAPGA</sequence>
<gene>
    <name evidence="2" type="ORF">V5799_017716</name>
</gene>
<keyword evidence="3" id="KW-1185">Reference proteome</keyword>
<protein>
    <submittedName>
        <fullName evidence="2">Uncharacterized protein</fullName>
    </submittedName>
</protein>
<evidence type="ECO:0000256" key="1">
    <source>
        <dbReference type="SAM" id="MobiDB-lite"/>
    </source>
</evidence>
<organism evidence="2 3">
    <name type="scientific">Amblyomma americanum</name>
    <name type="common">Lone star tick</name>
    <dbReference type="NCBI Taxonomy" id="6943"/>
    <lineage>
        <taxon>Eukaryota</taxon>
        <taxon>Metazoa</taxon>
        <taxon>Ecdysozoa</taxon>
        <taxon>Arthropoda</taxon>
        <taxon>Chelicerata</taxon>
        <taxon>Arachnida</taxon>
        <taxon>Acari</taxon>
        <taxon>Parasitiformes</taxon>
        <taxon>Ixodida</taxon>
        <taxon>Ixodoidea</taxon>
        <taxon>Ixodidae</taxon>
        <taxon>Amblyomminae</taxon>
        <taxon>Amblyomma</taxon>
    </lineage>
</organism>
<evidence type="ECO:0000313" key="2">
    <source>
        <dbReference type="EMBL" id="KAK8780944.1"/>
    </source>
</evidence>
<dbReference type="Proteomes" id="UP001321473">
    <property type="component" value="Unassembled WGS sequence"/>
</dbReference>
<comment type="caution">
    <text evidence="2">The sequence shown here is derived from an EMBL/GenBank/DDBJ whole genome shotgun (WGS) entry which is preliminary data.</text>
</comment>
<name>A0AAQ4F1B9_AMBAM</name>
<proteinExistence type="predicted"/>
<feature type="region of interest" description="Disordered" evidence="1">
    <location>
        <begin position="51"/>
        <end position="75"/>
    </location>
</feature>
<evidence type="ECO:0000313" key="3">
    <source>
        <dbReference type="Proteomes" id="UP001321473"/>
    </source>
</evidence>